<evidence type="ECO:0000256" key="3">
    <source>
        <dbReference type="ARBA" id="ARBA00023242"/>
    </source>
</evidence>
<keyword evidence="4" id="KW-0479">Metal-binding</keyword>
<dbReference type="GO" id="GO:0000127">
    <property type="term" value="C:transcription factor TFIIIC complex"/>
    <property type="evidence" value="ECO:0007669"/>
    <property type="project" value="TreeGrafter"/>
</dbReference>
<feature type="compositionally biased region" description="Low complexity" evidence="5">
    <location>
        <begin position="96"/>
        <end position="108"/>
    </location>
</feature>
<evidence type="ECO:0000313" key="7">
    <source>
        <dbReference type="EMBL" id="KAK5646406.1"/>
    </source>
</evidence>
<feature type="region of interest" description="Disordered" evidence="5">
    <location>
        <begin position="1"/>
        <end position="41"/>
    </location>
</feature>
<evidence type="ECO:0000256" key="4">
    <source>
        <dbReference type="PROSITE-ProRule" id="PRU00042"/>
    </source>
</evidence>
<dbReference type="Pfam" id="PF00400">
    <property type="entry name" value="WD40"/>
    <property type="match status" value="1"/>
</dbReference>
<dbReference type="EMBL" id="JAVRBK010000003">
    <property type="protein sequence ID" value="KAK5646406.1"/>
    <property type="molecule type" value="Genomic_DNA"/>
</dbReference>
<evidence type="ECO:0000256" key="2">
    <source>
        <dbReference type="ARBA" id="ARBA00023163"/>
    </source>
</evidence>
<keyword evidence="8" id="KW-1185">Reference proteome</keyword>
<keyword evidence="3" id="KW-0539">Nucleus</keyword>
<evidence type="ECO:0000256" key="5">
    <source>
        <dbReference type="SAM" id="MobiDB-lite"/>
    </source>
</evidence>
<dbReference type="InterPro" id="IPR052416">
    <property type="entry name" value="GTF3C_component"/>
</dbReference>
<reference evidence="7 8" key="1">
    <citation type="journal article" date="2024" name="Insects">
        <title>An Improved Chromosome-Level Genome Assembly of the Firefly Pyrocoelia pectoralis.</title>
        <authorList>
            <person name="Fu X."/>
            <person name="Meyer-Rochow V.B."/>
            <person name="Ballantyne L."/>
            <person name="Zhu X."/>
        </authorList>
    </citation>
    <scope>NUCLEOTIDE SEQUENCE [LARGE SCALE GENOMIC DNA]</scope>
    <source>
        <strain evidence="7">XCY_ONT2</strain>
    </source>
</reference>
<protein>
    <recommendedName>
        <fullName evidence="6">C2H2-type domain-containing protein</fullName>
    </recommendedName>
</protein>
<evidence type="ECO:0000313" key="8">
    <source>
        <dbReference type="Proteomes" id="UP001329430"/>
    </source>
</evidence>
<dbReference type="InterPro" id="IPR015943">
    <property type="entry name" value="WD40/YVTN_repeat-like_dom_sf"/>
</dbReference>
<organism evidence="7 8">
    <name type="scientific">Pyrocoelia pectoralis</name>
    <dbReference type="NCBI Taxonomy" id="417401"/>
    <lineage>
        <taxon>Eukaryota</taxon>
        <taxon>Metazoa</taxon>
        <taxon>Ecdysozoa</taxon>
        <taxon>Arthropoda</taxon>
        <taxon>Hexapoda</taxon>
        <taxon>Insecta</taxon>
        <taxon>Pterygota</taxon>
        <taxon>Neoptera</taxon>
        <taxon>Endopterygota</taxon>
        <taxon>Coleoptera</taxon>
        <taxon>Polyphaga</taxon>
        <taxon>Elateriformia</taxon>
        <taxon>Elateroidea</taxon>
        <taxon>Lampyridae</taxon>
        <taxon>Lampyrinae</taxon>
        <taxon>Pyrocoelia</taxon>
    </lineage>
</organism>
<dbReference type="PROSITE" id="PS50157">
    <property type="entry name" value="ZINC_FINGER_C2H2_2"/>
    <property type="match status" value="1"/>
</dbReference>
<evidence type="ECO:0000256" key="1">
    <source>
        <dbReference type="ARBA" id="ARBA00004123"/>
    </source>
</evidence>
<dbReference type="PANTHER" id="PTHR15052">
    <property type="entry name" value="RNA POLYMERASE III TRANSCRIPTION INITIATION FACTOR COMPLEX SUBUNIT"/>
    <property type="match status" value="1"/>
</dbReference>
<dbReference type="AlphaFoldDB" id="A0AAN7VJ30"/>
<dbReference type="PROSITE" id="PS00028">
    <property type="entry name" value="ZINC_FINGER_C2H2_1"/>
    <property type="match status" value="1"/>
</dbReference>
<dbReference type="GO" id="GO:0005634">
    <property type="term" value="C:nucleus"/>
    <property type="evidence" value="ECO:0007669"/>
    <property type="project" value="UniProtKB-SubCell"/>
</dbReference>
<keyword evidence="4" id="KW-0863">Zinc-finger</keyword>
<dbReference type="SUPFAM" id="SSF50978">
    <property type="entry name" value="WD40 repeat-like"/>
    <property type="match status" value="1"/>
</dbReference>
<sequence length="1164" mass="131950">MKGSKKNKYTKKSKPVSKTGEEDSLNNQSSELIGNTETALNSTLRVDDAVSNKNDSKGSNKNVKLNVLSNHKISLLQNDITEMLRSGKSDPSTRDLSNSKGNLESSSSTLEKIVPVEVIISECETDTNLSLHSTNEIQNDTECTKNLNKTSPHQIYLKEFTHGIEKSCETTEKLNETSPNVEVGTKRRGRKRKNIDYTTLAEGQEEGTFLDDSNGISVGKRKRGRPKAKGVASKPSKVNAKGLESNSEVMSKGEDTAIEIISDEEDANTIKKKKPRGRYASQQSKLLNTVFQQINTNSNLPLPTDSNGANSLSPLDNISLHSSVDIDDKADATVEDKLVTCAICKLQFTKLSWTSHKYRSHNNLAWKVGEPPLDLNDHTVVMSILSDLYKRKKPLYCEHCGIVKKSALGYLSHKSVCQKSPNEVNNVRIKCEYCEHTVLPVSMTAHLKNCKGLHLYTNTEVDYPENPLNVVEELNTTSTSKRKAASRAENIFKELQSDETTNLPKKIRRSWYVNFDFHPTGFGKKRIKNEIRIKGSAHCWFTNCNFQSSDLVEMENHIWKCSHKIIHGYTCKTCMFTFENEDQIIEHTKSVHSKSPTDATYVEEQSDDMICDIEVDDLNENLKKNPNLNKKVLLNGISFLLKQRYYPTSAAIRYPPAPDWSLQFCKQNFINENLFPSWKVTTDDYEKLDLNMYSKYIPSQKYSICTASIESTTYINLLSLNHQWKRYKLFESDLLYDGNMSYVCEILNLPAFSIDSSTIFCGGPVCAMAWAPTPFDVINCEQVLAISVNNKLNKGYPVDQLYKEPGIIQFWNCGSLLNHDHLIEKPKLEYCIAHDHGPIWCMEWCPSGTYNVDGECYFMQRLGLLAVGSADSYVYIYCICLPALNLFHLNDGKRWVMSGSLDRSIKYWDLDNPTVPISNFTKYIVTDGVWLNHWLSTVHTYDDSCGGGLTYSSVYQLRNYESESTSIMHSNSHVSTISGSEWINGFVQGNVVGEVAGFFPHQLFYALESDKSFRKKKAILGYARLVERNLTVDERLHRSKPSKKGKPKKPETKVHYKVDVQSEDFPHEEYIEPSSYEEADEKYGLAFCDMNLVSLNDLPANLSSYYKSNDNDKLFPSKPNIYPLQLVNKIVINPNHNSYLYYATGYQAGLVRISSLKFINKRRS</sequence>
<proteinExistence type="predicted"/>
<dbReference type="InterPro" id="IPR013087">
    <property type="entry name" value="Znf_C2H2_type"/>
</dbReference>
<keyword evidence="4" id="KW-0862">Zinc</keyword>
<feature type="region of interest" description="Disordered" evidence="5">
    <location>
        <begin position="1034"/>
        <end position="1053"/>
    </location>
</feature>
<gene>
    <name evidence="7" type="ORF">RI129_004870</name>
</gene>
<feature type="region of interest" description="Disordered" evidence="5">
    <location>
        <begin position="212"/>
        <end position="250"/>
    </location>
</feature>
<feature type="compositionally biased region" description="Basic residues" evidence="5">
    <location>
        <begin position="1037"/>
        <end position="1047"/>
    </location>
</feature>
<feature type="compositionally biased region" description="Polar residues" evidence="5">
    <location>
        <begin position="25"/>
        <end position="41"/>
    </location>
</feature>
<dbReference type="InterPro" id="IPR036322">
    <property type="entry name" value="WD40_repeat_dom_sf"/>
</dbReference>
<name>A0AAN7VJ30_9COLE</name>
<feature type="compositionally biased region" description="Basic residues" evidence="5">
    <location>
        <begin position="219"/>
        <end position="228"/>
    </location>
</feature>
<dbReference type="GO" id="GO:0006383">
    <property type="term" value="P:transcription by RNA polymerase III"/>
    <property type="evidence" value="ECO:0007669"/>
    <property type="project" value="TreeGrafter"/>
</dbReference>
<comment type="caution">
    <text evidence="7">The sequence shown here is derived from an EMBL/GenBank/DDBJ whole genome shotgun (WGS) entry which is preliminary data.</text>
</comment>
<feature type="domain" description="C2H2-type" evidence="6">
    <location>
        <begin position="569"/>
        <end position="597"/>
    </location>
</feature>
<accession>A0AAN7VJ30</accession>
<dbReference type="PANTHER" id="PTHR15052:SF2">
    <property type="entry name" value="GENERAL TRANSCRIPTION FACTOR 3C POLYPEPTIDE 2"/>
    <property type="match status" value="1"/>
</dbReference>
<feature type="region of interest" description="Disordered" evidence="5">
    <location>
        <begin position="85"/>
        <end position="108"/>
    </location>
</feature>
<dbReference type="GO" id="GO:0008270">
    <property type="term" value="F:zinc ion binding"/>
    <property type="evidence" value="ECO:0007669"/>
    <property type="project" value="UniProtKB-KW"/>
</dbReference>
<evidence type="ECO:0000259" key="6">
    <source>
        <dbReference type="PROSITE" id="PS50157"/>
    </source>
</evidence>
<dbReference type="Proteomes" id="UP001329430">
    <property type="component" value="Chromosome 3"/>
</dbReference>
<comment type="subcellular location">
    <subcellularLocation>
        <location evidence="1">Nucleus</location>
    </subcellularLocation>
</comment>
<dbReference type="InterPro" id="IPR001680">
    <property type="entry name" value="WD40_rpt"/>
</dbReference>
<dbReference type="SMART" id="SM00355">
    <property type="entry name" value="ZnF_C2H2"/>
    <property type="match status" value="3"/>
</dbReference>
<feature type="compositionally biased region" description="Basic residues" evidence="5">
    <location>
        <begin position="1"/>
        <end position="15"/>
    </location>
</feature>
<dbReference type="Gene3D" id="2.130.10.10">
    <property type="entry name" value="YVTN repeat-like/Quinoprotein amine dehydrogenase"/>
    <property type="match status" value="1"/>
</dbReference>
<keyword evidence="2" id="KW-0804">Transcription</keyword>